<dbReference type="EMBL" id="CP020814">
    <property type="protein sequence ID" value="ARK29151.1"/>
    <property type="molecule type" value="Genomic_DNA"/>
</dbReference>
<accession>A0A1X9MC54</accession>
<evidence type="ECO:0000313" key="1">
    <source>
        <dbReference type="EMBL" id="ARK29151.1"/>
    </source>
</evidence>
<dbReference type="KEGG" id="bkw:BkAM31D_04375"/>
<reference evidence="1 2" key="1">
    <citation type="submission" date="2017-04" db="EMBL/GenBank/DDBJ databases">
        <title>Bacillus krulwichiae AM31D Genome sequencing and assembly.</title>
        <authorList>
            <person name="Krulwich T.A."/>
            <person name="Anastor L."/>
            <person name="Ehrlich R."/>
            <person name="Ehrlich G.D."/>
            <person name="Janto B."/>
        </authorList>
    </citation>
    <scope>NUCLEOTIDE SEQUENCE [LARGE SCALE GENOMIC DNA]</scope>
    <source>
        <strain evidence="1 2">AM31D</strain>
    </source>
</reference>
<keyword evidence="2" id="KW-1185">Reference proteome</keyword>
<dbReference type="AlphaFoldDB" id="A0A1X9MC54"/>
<gene>
    <name evidence="1" type="ORF">BkAM31D_04375</name>
</gene>
<evidence type="ECO:0000313" key="2">
    <source>
        <dbReference type="Proteomes" id="UP000193006"/>
    </source>
</evidence>
<name>A0A1X9MC54_9BACI</name>
<sequence length="155" mass="18037">MKIISLKNQQWEKYRRSILNFVKRYDACSDKSNYSWLFHFNKSYLDQPGTSIQVALWEGKIIAVAAVCDYGTTHSTLIVSPKYTKTQVQINLYRSLIDELGVCYTKIKYDDQLKIKYALRAGLVCFAYVKNTLDETFLWFGGGHWHTNDITEKEA</sequence>
<proteinExistence type="predicted"/>
<dbReference type="Proteomes" id="UP000193006">
    <property type="component" value="Chromosome"/>
</dbReference>
<dbReference type="RefSeq" id="WP_066155934.1">
    <property type="nucleotide sequence ID" value="NZ_CP020814.1"/>
</dbReference>
<dbReference type="STRING" id="199441.BkAM31D_04375"/>
<evidence type="ECO:0008006" key="3">
    <source>
        <dbReference type="Google" id="ProtNLM"/>
    </source>
</evidence>
<protein>
    <recommendedName>
        <fullName evidence="3">N-acetyltransferase domain-containing protein</fullName>
    </recommendedName>
</protein>
<organism evidence="1 2">
    <name type="scientific">Halalkalibacter krulwichiae</name>
    <dbReference type="NCBI Taxonomy" id="199441"/>
    <lineage>
        <taxon>Bacteria</taxon>
        <taxon>Bacillati</taxon>
        <taxon>Bacillota</taxon>
        <taxon>Bacilli</taxon>
        <taxon>Bacillales</taxon>
        <taxon>Bacillaceae</taxon>
        <taxon>Halalkalibacter</taxon>
    </lineage>
</organism>